<evidence type="ECO:0000256" key="2">
    <source>
        <dbReference type="ARBA" id="ARBA00023082"/>
    </source>
</evidence>
<dbReference type="PANTHER" id="PTHR30385">
    <property type="entry name" value="SIGMA FACTOR F FLAGELLAR"/>
    <property type="match status" value="1"/>
</dbReference>
<keyword evidence="2" id="KW-0731">Sigma factor</keyword>
<evidence type="ECO:0000256" key="1">
    <source>
        <dbReference type="ARBA" id="ARBA00023015"/>
    </source>
</evidence>
<sequence length="244" mass="27123">MTAQHKRAAAAYGEPGRPTNAELIQQYLPLVRRIAWHLNGSASADLTIDDLMQIGTVALIEAAQSHDPSADDVEDNFPSYAKTRIRGAILDEMRRRATMSRGALRRRRELITVRETLSQRLGRDPTDDETAQYMGMDMSAFLSLCDEVGGIRYDSLDEVYNDHSTVFATDDESPFDMALRGQLRDRLAGEIANLPQREGLVLQLYFVEELNLAEVGDVLGVTPARVSQLKSSALKALRDRLSGD</sequence>
<evidence type="ECO:0000313" key="7">
    <source>
        <dbReference type="EMBL" id="MBV7257006.1"/>
    </source>
</evidence>
<dbReference type="Pfam" id="PF04542">
    <property type="entry name" value="Sigma70_r2"/>
    <property type="match status" value="1"/>
</dbReference>
<evidence type="ECO:0000259" key="5">
    <source>
        <dbReference type="Pfam" id="PF04542"/>
    </source>
</evidence>
<evidence type="ECO:0000313" key="8">
    <source>
        <dbReference type="Proteomes" id="UP000722336"/>
    </source>
</evidence>
<comment type="caution">
    <text evidence="7">The sequence shown here is derived from an EMBL/GenBank/DDBJ whole genome shotgun (WGS) entry which is preliminary data.</text>
</comment>
<dbReference type="InterPro" id="IPR012845">
    <property type="entry name" value="RNA_pol_sigma_FliA_WhiG"/>
</dbReference>
<dbReference type="PANTHER" id="PTHR30385:SF7">
    <property type="entry name" value="RNA POLYMERASE SIGMA FACTOR FLIA"/>
    <property type="match status" value="1"/>
</dbReference>
<dbReference type="NCBIfam" id="TIGR02937">
    <property type="entry name" value="sigma70-ECF"/>
    <property type="match status" value="1"/>
</dbReference>
<keyword evidence="3" id="KW-0238">DNA-binding</keyword>
<proteinExistence type="predicted"/>
<gene>
    <name evidence="7" type="ORF">KCG44_09445</name>
</gene>
<keyword evidence="8" id="KW-1185">Reference proteome</keyword>
<feature type="domain" description="RNA polymerase sigma-70 region 4" evidence="6">
    <location>
        <begin position="192"/>
        <end position="238"/>
    </location>
</feature>
<protein>
    <submittedName>
        <fullName evidence="7">FliA/WhiG family RNA polymerase sigma factor</fullName>
    </submittedName>
</protein>
<accession>A0ABS6SGG7</accession>
<dbReference type="NCBIfam" id="TIGR02479">
    <property type="entry name" value="FliA_WhiG"/>
    <property type="match status" value="1"/>
</dbReference>
<feature type="domain" description="RNA polymerase sigma-70 region 2" evidence="5">
    <location>
        <begin position="23"/>
        <end position="97"/>
    </location>
</feature>
<dbReference type="Proteomes" id="UP000722336">
    <property type="component" value="Unassembled WGS sequence"/>
</dbReference>
<dbReference type="InterPro" id="IPR007627">
    <property type="entry name" value="RNA_pol_sigma70_r2"/>
</dbReference>
<dbReference type="CDD" id="cd06171">
    <property type="entry name" value="Sigma70_r4"/>
    <property type="match status" value="1"/>
</dbReference>
<dbReference type="InterPro" id="IPR014284">
    <property type="entry name" value="RNA_pol_sigma-70_dom"/>
</dbReference>
<keyword evidence="1" id="KW-0805">Transcription regulation</keyword>
<dbReference type="RefSeq" id="WP_218445846.1">
    <property type="nucleotide sequence ID" value="NZ_JAGSPA010000003.1"/>
</dbReference>
<name>A0ABS6SGG7_9SPHN</name>
<dbReference type="InterPro" id="IPR007630">
    <property type="entry name" value="RNA_pol_sigma70_r4"/>
</dbReference>
<reference evidence="7 8" key="1">
    <citation type="submission" date="2021-04" db="EMBL/GenBank/DDBJ databases">
        <authorList>
            <person name="Pira H."/>
            <person name="Risdian C."/>
            <person name="Wink J."/>
        </authorList>
    </citation>
    <scope>NUCLEOTIDE SEQUENCE [LARGE SCALE GENOMIC DNA]</scope>
    <source>
        <strain evidence="7 8">WHA3</strain>
    </source>
</reference>
<dbReference type="EMBL" id="JAGSPA010000003">
    <property type="protein sequence ID" value="MBV7257006.1"/>
    <property type="molecule type" value="Genomic_DNA"/>
</dbReference>
<keyword evidence="4" id="KW-0804">Transcription</keyword>
<evidence type="ECO:0000259" key="6">
    <source>
        <dbReference type="Pfam" id="PF04545"/>
    </source>
</evidence>
<organism evidence="7 8">
    <name type="scientific">Pacificimonas pallii</name>
    <dbReference type="NCBI Taxonomy" id="2827236"/>
    <lineage>
        <taxon>Bacteria</taxon>
        <taxon>Pseudomonadati</taxon>
        <taxon>Pseudomonadota</taxon>
        <taxon>Alphaproteobacteria</taxon>
        <taxon>Sphingomonadales</taxon>
        <taxon>Sphingosinicellaceae</taxon>
        <taxon>Pacificimonas</taxon>
    </lineage>
</organism>
<dbReference type="Pfam" id="PF04545">
    <property type="entry name" value="Sigma70_r4"/>
    <property type="match status" value="1"/>
</dbReference>
<dbReference type="NCBIfam" id="NF005413">
    <property type="entry name" value="PRK06986.1"/>
    <property type="match status" value="1"/>
</dbReference>
<evidence type="ECO:0000256" key="3">
    <source>
        <dbReference type="ARBA" id="ARBA00023125"/>
    </source>
</evidence>
<evidence type="ECO:0000256" key="4">
    <source>
        <dbReference type="ARBA" id="ARBA00023163"/>
    </source>
</evidence>